<keyword evidence="1" id="KW-0472">Membrane</keyword>
<name>A0A7I8V7G0_9ANNE</name>
<keyword evidence="1" id="KW-0812">Transmembrane</keyword>
<dbReference type="AlphaFoldDB" id="A0A7I8V7G0"/>
<evidence type="ECO:0000313" key="2">
    <source>
        <dbReference type="EMBL" id="CAD5111486.1"/>
    </source>
</evidence>
<sequence length="315" mass="35779">MSVEKDMDNVNLSMINRKDSANASNDSIYNGLEGALVLGKKSTSEVKYHTRYAIERKQQNHESFKESLEEFFLPCCSDENNENNTIFKKIISFVTSEPFILTLHLTAVILGVLKILLEVREKNGEEIEEAHSALECIGVCIVLGLRTWIINNNFHEIKTLRINIEKADEKDTIRGQKLKVFVRIYSAIMIFFCLTSIGCTIAFKLLAHLGWTILSNNCLLAMGTGLFGIALSFTGRKLSKIKGDHQKLLICEMSLLLSEVLLAKDKTEKDAMNKKVEKFLKALKDTPEFEKPQYLNCDRKITEKEISMLQIVSYL</sequence>
<dbReference type="Proteomes" id="UP000549394">
    <property type="component" value="Unassembled WGS sequence"/>
</dbReference>
<feature type="transmembrane region" description="Helical" evidence="1">
    <location>
        <begin position="180"/>
        <end position="203"/>
    </location>
</feature>
<dbReference type="EMBL" id="CAJFCJ010000001">
    <property type="protein sequence ID" value="CAD5111486.1"/>
    <property type="molecule type" value="Genomic_DNA"/>
</dbReference>
<comment type="caution">
    <text evidence="2">The sequence shown here is derived from an EMBL/GenBank/DDBJ whole genome shotgun (WGS) entry which is preliminary data.</text>
</comment>
<keyword evidence="3" id="KW-1185">Reference proteome</keyword>
<organism evidence="2 3">
    <name type="scientific">Dimorphilus gyrociliatus</name>
    <dbReference type="NCBI Taxonomy" id="2664684"/>
    <lineage>
        <taxon>Eukaryota</taxon>
        <taxon>Metazoa</taxon>
        <taxon>Spiralia</taxon>
        <taxon>Lophotrochozoa</taxon>
        <taxon>Annelida</taxon>
        <taxon>Polychaeta</taxon>
        <taxon>Polychaeta incertae sedis</taxon>
        <taxon>Dinophilidae</taxon>
        <taxon>Dimorphilus</taxon>
    </lineage>
</organism>
<accession>A0A7I8V7G0</accession>
<proteinExistence type="predicted"/>
<feature type="transmembrane region" description="Helical" evidence="1">
    <location>
        <begin position="209"/>
        <end position="233"/>
    </location>
</feature>
<evidence type="ECO:0000256" key="1">
    <source>
        <dbReference type="SAM" id="Phobius"/>
    </source>
</evidence>
<reference evidence="2 3" key="1">
    <citation type="submission" date="2020-08" db="EMBL/GenBank/DDBJ databases">
        <authorList>
            <person name="Hejnol A."/>
        </authorList>
    </citation>
    <scope>NUCLEOTIDE SEQUENCE [LARGE SCALE GENOMIC DNA]</scope>
</reference>
<keyword evidence="1" id="KW-1133">Transmembrane helix</keyword>
<gene>
    <name evidence="2" type="ORF">DGYR_LOCUS776</name>
</gene>
<evidence type="ECO:0000313" key="3">
    <source>
        <dbReference type="Proteomes" id="UP000549394"/>
    </source>
</evidence>
<protein>
    <submittedName>
        <fullName evidence="2">Uncharacterized protein</fullName>
    </submittedName>
</protein>